<feature type="domain" description="Tyrosine specific protein phosphatases" evidence="20">
    <location>
        <begin position="824"/>
        <end position="895"/>
    </location>
</feature>
<evidence type="ECO:0000256" key="11">
    <source>
        <dbReference type="ARBA" id="ARBA00023136"/>
    </source>
</evidence>
<dbReference type="EMBL" id="JAHKSW010000010">
    <property type="protein sequence ID" value="KAG7327752.1"/>
    <property type="molecule type" value="Genomic_DNA"/>
</dbReference>
<evidence type="ECO:0000256" key="16">
    <source>
        <dbReference type="ARBA" id="ARBA00078812"/>
    </source>
</evidence>
<accession>A0A9D3NVR8</accession>
<protein>
    <recommendedName>
        <fullName evidence="15">Receptor-type tyrosine-protein phosphatase C</fullName>
        <ecNumber evidence="2">3.1.3.48</ecNumber>
    </recommendedName>
    <alternativeName>
        <fullName evidence="16">Leukocyte common antigen</fullName>
    </alternativeName>
</protein>
<feature type="region of interest" description="Disordered" evidence="17">
    <location>
        <begin position="1239"/>
        <end position="1296"/>
    </location>
</feature>
<evidence type="ECO:0000256" key="6">
    <source>
        <dbReference type="ARBA" id="ARBA00022729"/>
    </source>
</evidence>
<keyword evidence="7" id="KW-0677">Repeat</keyword>
<keyword evidence="8" id="KW-0378">Hydrolase</keyword>
<feature type="domain" description="Tyrosine specific protein phosphatases" evidence="20">
    <location>
        <begin position="1125"/>
        <end position="1203"/>
    </location>
</feature>
<reference evidence="21 22" key="1">
    <citation type="submission" date="2021-06" db="EMBL/GenBank/DDBJ databases">
        <title>Chromosome-level genome assembly of the red-tail catfish (Hemibagrus wyckioides).</title>
        <authorList>
            <person name="Shao F."/>
        </authorList>
    </citation>
    <scope>NUCLEOTIDE SEQUENCE [LARGE SCALE GENOMIC DNA]</scope>
    <source>
        <strain evidence="21">EC202008001</strain>
        <tissue evidence="21">Blood</tissue>
    </source>
</reference>
<gene>
    <name evidence="21" type="ORF">KOW79_009358</name>
</gene>
<evidence type="ECO:0000256" key="10">
    <source>
        <dbReference type="ARBA" id="ARBA00022989"/>
    </source>
</evidence>
<dbReference type="InterPro" id="IPR016130">
    <property type="entry name" value="Tyr_Pase_AS"/>
</dbReference>
<dbReference type="GO" id="GO:0004725">
    <property type="term" value="F:protein tyrosine phosphatase activity"/>
    <property type="evidence" value="ECO:0007669"/>
    <property type="project" value="UniProtKB-EC"/>
</dbReference>
<dbReference type="PROSITE" id="PS50056">
    <property type="entry name" value="TYR_PHOSPHATASE_2"/>
    <property type="match status" value="2"/>
</dbReference>
<evidence type="ECO:0000313" key="22">
    <source>
        <dbReference type="Proteomes" id="UP000824219"/>
    </source>
</evidence>
<name>A0A9D3NVR8_9TELE</name>
<dbReference type="EC" id="3.1.3.48" evidence="2"/>
<dbReference type="InterPro" id="IPR050348">
    <property type="entry name" value="Protein-Tyr_Phosphatase"/>
</dbReference>
<dbReference type="CDD" id="cd14558">
    <property type="entry name" value="R-PTP-C-2"/>
    <property type="match status" value="1"/>
</dbReference>
<dbReference type="Gene3D" id="3.90.190.10">
    <property type="entry name" value="Protein tyrosine phosphatase superfamily"/>
    <property type="match status" value="2"/>
</dbReference>
<feature type="region of interest" description="Disordered" evidence="17">
    <location>
        <begin position="981"/>
        <end position="1003"/>
    </location>
</feature>
<dbReference type="SMART" id="SM00194">
    <property type="entry name" value="PTPc"/>
    <property type="match status" value="2"/>
</dbReference>
<dbReference type="InterPro" id="IPR000387">
    <property type="entry name" value="Tyr_Pase_dom"/>
</dbReference>
<keyword evidence="9" id="KW-0904">Protein phosphatase</keyword>
<dbReference type="InterPro" id="IPR013783">
    <property type="entry name" value="Ig-like_fold"/>
</dbReference>
<keyword evidence="6" id="KW-0732">Signal</keyword>
<feature type="compositionally biased region" description="Acidic residues" evidence="17">
    <location>
        <begin position="988"/>
        <end position="1002"/>
    </location>
</feature>
<dbReference type="PANTHER" id="PTHR19134">
    <property type="entry name" value="RECEPTOR-TYPE TYROSINE-PROTEIN PHOSPHATASE"/>
    <property type="match status" value="1"/>
</dbReference>
<sequence>MRRVALQVGVTHSCFEFWSGPIPNDMFSSVALLHQSPEEQTGVQSTQEDEEDAGWSSGFLCASEIKELAAGKGKELPDDKTKERDLWCLRRGLLLSIMANFPGPRFLLLVLAGLALCQGQPNTQTTMQNSTQSPATPTNSSQVSSGQSSGSADPENVNSSTSSPTSSSTITTSPTLTSSTTTGPKCTYSIYQSNDLVKVEITGNVTDDYTITLTDKGNQNTTIPLGRKRKYQIKHKSLKPCQTYTVSLTPSCNPNGNTTFKTRELVDSDVDITLTEQVCFDTIWNLASGNCIQITMENACKSNELKFEDNSCSKSVSFTFPPVKPTFDYIHALPTKFTWTNRPTQCANNLTYSCTGVTDLNSLKPFQNYNCTGTYHFENGIITSDSKTVRIECDMKNGSVDNITNSNIRASWDFTSKHCPNISNNITLNATCTNHTAKSVHCSRDSCDIVNLEPYTTYECTLKASYGNNNFRNFSFTNKTISSKPTVKEQMKVTELKHNSFQINCEIIKWNGEKGDFTAILEGVPLSEQTKKVCEFVFKDLNYLTAYKVKVTAKNNNGNISEPSYNKFTTKYNDKAVLGFLSFLIIVTSIALLFVLYKIYLLKREKSRNEQELDDLLPTNALLQVEPMTAEDLLDAYKKKRADEGRLFMDEFQSVPRIFSNFSVREAKKPENQTKNRYVDILPYDYNRVSLSHGGTEDYINASFIEGYKESNKYIAAQGPKEETVGDFWTMIWEQKTSIIVMVTRCEEGNKNKCAQYWPSLERETEIFDDLVVKIKGEEKCPDYIIRHLTLMNRKEKSAEREVTHIQFTSWPDHGVPSDPGLLLKLRRRVNSFKNFFSGPIVIHCSAGVGRTGTYICIDAMIESLEAEGRVDIYGYVVKLRRQRCLMVQVEAQYVLIHTALIEYSQFGETEMALSNFHSEVNTLRQKEGNDPSFMELEFQKLPKFKNYRTSNTARTEENKKKNRSSIVPYDFNRVPIKVNDEVSHDSEAEDEEEYSSDEEDEVPTKYINASYVDGYWLPSSFIVAQGPTDGTVADFLHMLFQKQVKTVFMLSDCTENDKEFCSQYWDDEKKTFGEIVVEVKETENTPTYIRRCLEIQHTKRKDSHTLQQYHFQKWAGQELPSNPLDLVDMMRSVRQSSDNINKHKNLPILAHCNDGSSRSGIFCALWKLLDSADTEKLVDIFQVAKDLRKARMGMFNTFEQYKFLYAALEAAYPVQNGEVKKPREAPTDTVQVINESTALIMPSTGSATEKGTESKEGTDSVSPEEGATEASKEPEKVLSESTPNGPTATEEAESV</sequence>
<feature type="compositionally biased region" description="Low complexity" evidence="17">
    <location>
        <begin position="123"/>
        <end position="151"/>
    </location>
</feature>
<dbReference type="SUPFAM" id="SSF49265">
    <property type="entry name" value="Fibronectin type III"/>
    <property type="match status" value="1"/>
</dbReference>
<keyword evidence="11 18" id="KW-0472">Membrane</keyword>
<feature type="transmembrane region" description="Helical" evidence="18">
    <location>
        <begin position="576"/>
        <end position="597"/>
    </location>
</feature>
<dbReference type="Gene3D" id="2.60.40.10">
    <property type="entry name" value="Immunoglobulins"/>
    <property type="match status" value="1"/>
</dbReference>
<dbReference type="InterPro" id="IPR000242">
    <property type="entry name" value="PTP_cat"/>
</dbReference>
<dbReference type="PRINTS" id="PR00700">
    <property type="entry name" value="PRTYPHPHTASE"/>
</dbReference>
<evidence type="ECO:0000256" key="15">
    <source>
        <dbReference type="ARBA" id="ARBA00073601"/>
    </source>
</evidence>
<evidence type="ECO:0000256" key="13">
    <source>
        <dbReference type="ARBA" id="ARBA00051722"/>
    </source>
</evidence>
<keyword evidence="5 18" id="KW-0812">Transmembrane</keyword>
<dbReference type="PROSITE" id="PS00383">
    <property type="entry name" value="TYR_PHOSPHATASE_1"/>
    <property type="match status" value="1"/>
</dbReference>
<comment type="subcellular location">
    <subcellularLocation>
        <location evidence="1">Cell membrane</location>
        <topology evidence="1">Single-pass type I membrane protein</topology>
    </subcellularLocation>
</comment>
<evidence type="ECO:0000256" key="18">
    <source>
        <dbReference type="SAM" id="Phobius"/>
    </source>
</evidence>
<evidence type="ECO:0000256" key="12">
    <source>
        <dbReference type="ARBA" id="ARBA00023180"/>
    </source>
</evidence>
<evidence type="ECO:0000259" key="19">
    <source>
        <dbReference type="PROSITE" id="PS50055"/>
    </source>
</evidence>
<dbReference type="Pfam" id="PF00102">
    <property type="entry name" value="Y_phosphatase"/>
    <property type="match status" value="2"/>
</dbReference>
<dbReference type="CDD" id="cd14557">
    <property type="entry name" value="R-PTPc-C-1"/>
    <property type="match status" value="1"/>
</dbReference>
<dbReference type="PANTHER" id="PTHR19134:SF539">
    <property type="entry name" value="RECEPTOR-TYPE TYROSINE-PROTEIN PHOSPHATASE C"/>
    <property type="match status" value="1"/>
</dbReference>
<evidence type="ECO:0000256" key="17">
    <source>
        <dbReference type="SAM" id="MobiDB-lite"/>
    </source>
</evidence>
<feature type="domain" description="Tyrosine-protein phosphatase" evidence="19">
    <location>
        <begin position="648"/>
        <end position="904"/>
    </location>
</feature>
<evidence type="ECO:0000256" key="3">
    <source>
        <dbReference type="ARBA" id="ARBA00022475"/>
    </source>
</evidence>
<feature type="compositionally biased region" description="Low complexity" evidence="17">
    <location>
        <begin position="159"/>
        <end position="182"/>
    </location>
</feature>
<dbReference type="SUPFAM" id="SSF52799">
    <property type="entry name" value="(Phosphotyrosine protein) phosphatases II"/>
    <property type="match status" value="2"/>
</dbReference>
<dbReference type="FunFam" id="3.90.190.10:FF:000042">
    <property type="entry name" value="receptor-type tyrosine-protein phosphatase C isoform X1"/>
    <property type="match status" value="1"/>
</dbReference>
<comment type="caution">
    <text evidence="21">The sequence shown here is derived from an EMBL/GenBank/DDBJ whole genome shotgun (WGS) entry which is preliminary data.</text>
</comment>
<dbReference type="SMART" id="SM00404">
    <property type="entry name" value="PTPc_motif"/>
    <property type="match status" value="2"/>
</dbReference>
<evidence type="ECO:0000256" key="5">
    <source>
        <dbReference type="ARBA" id="ARBA00022692"/>
    </source>
</evidence>
<evidence type="ECO:0000259" key="20">
    <source>
        <dbReference type="PROSITE" id="PS50056"/>
    </source>
</evidence>
<keyword evidence="12" id="KW-0325">Glycoprotein</keyword>
<dbReference type="Proteomes" id="UP000824219">
    <property type="component" value="Linkage Group LG10"/>
</dbReference>
<evidence type="ECO:0000256" key="14">
    <source>
        <dbReference type="ARBA" id="ARBA00061377"/>
    </source>
</evidence>
<evidence type="ECO:0000256" key="7">
    <source>
        <dbReference type="ARBA" id="ARBA00022737"/>
    </source>
</evidence>
<keyword evidence="22" id="KW-1185">Reference proteome</keyword>
<evidence type="ECO:0000256" key="8">
    <source>
        <dbReference type="ARBA" id="ARBA00022801"/>
    </source>
</evidence>
<feature type="compositionally biased region" description="Polar residues" evidence="17">
    <location>
        <begin position="1239"/>
        <end position="1250"/>
    </location>
</feature>
<dbReference type="InterPro" id="IPR003595">
    <property type="entry name" value="Tyr_Pase_cat"/>
</dbReference>
<proteinExistence type="inferred from homology"/>
<comment type="similarity">
    <text evidence="14">Belongs to the protein-tyrosine phosphatase family. Receptor class 1/6 subfamily.</text>
</comment>
<comment type="catalytic activity">
    <reaction evidence="13">
        <text>O-phospho-L-tyrosyl-[protein] + H2O = L-tyrosyl-[protein] + phosphate</text>
        <dbReference type="Rhea" id="RHEA:10684"/>
        <dbReference type="Rhea" id="RHEA-COMP:10136"/>
        <dbReference type="Rhea" id="RHEA-COMP:20101"/>
        <dbReference type="ChEBI" id="CHEBI:15377"/>
        <dbReference type="ChEBI" id="CHEBI:43474"/>
        <dbReference type="ChEBI" id="CHEBI:46858"/>
        <dbReference type="ChEBI" id="CHEBI:61978"/>
        <dbReference type="EC" id="3.1.3.48"/>
    </reaction>
</comment>
<dbReference type="InterPro" id="IPR029021">
    <property type="entry name" value="Prot-tyrosine_phosphatase-like"/>
</dbReference>
<evidence type="ECO:0000256" key="4">
    <source>
        <dbReference type="ARBA" id="ARBA00022553"/>
    </source>
</evidence>
<dbReference type="FunFam" id="3.90.190.10:FF:000033">
    <property type="entry name" value="receptor-type tyrosine-protein phosphatase C isoform X1"/>
    <property type="match status" value="1"/>
</dbReference>
<organism evidence="21 22">
    <name type="scientific">Hemibagrus wyckioides</name>
    <dbReference type="NCBI Taxonomy" id="337641"/>
    <lineage>
        <taxon>Eukaryota</taxon>
        <taxon>Metazoa</taxon>
        <taxon>Chordata</taxon>
        <taxon>Craniata</taxon>
        <taxon>Vertebrata</taxon>
        <taxon>Euteleostomi</taxon>
        <taxon>Actinopterygii</taxon>
        <taxon>Neopterygii</taxon>
        <taxon>Teleostei</taxon>
        <taxon>Ostariophysi</taxon>
        <taxon>Siluriformes</taxon>
        <taxon>Bagridae</taxon>
        <taxon>Hemibagrus</taxon>
    </lineage>
</organism>
<dbReference type="PROSITE" id="PS50055">
    <property type="entry name" value="TYR_PHOSPHATASE_PTP"/>
    <property type="match status" value="2"/>
</dbReference>
<evidence type="ECO:0000256" key="1">
    <source>
        <dbReference type="ARBA" id="ARBA00004251"/>
    </source>
</evidence>
<evidence type="ECO:0000256" key="2">
    <source>
        <dbReference type="ARBA" id="ARBA00013064"/>
    </source>
</evidence>
<keyword evidence="3" id="KW-1003">Cell membrane</keyword>
<evidence type="ECO:0000256" key="9">
    <source>
        <dbReference type="ARBA" id="ARBA00022912"/>
    </source>
</evidence>
<keyword evidence="10 18" id="KW-1133">Transmembrane helix</keyword>
<feature type="domain" description="Tyrosine-protein phosphatase" evidence="19">
    <location>
        <begin position="935"/>
        <end position="1212"/>
    </location>
</feature>
<dbReference type="GO" id="GO:0005886">
    <property type="term" value="C:plasma membrane"/>
    <property type="evidence" value="ECO:0007669"/>
    <property type="project" value="UniProtKB-SubCell"/>
</dbReference>
<dbReference type="OrthoDB" id="5794147at2759"/>
<keyword evidence="4" id="KW-0597">Phosphoprotein</keyword>
<feature type="region of interest" description="Disordered" evidence="17">
    <location>
        <begin position="123"/>
        <end position="182"/>
    </location>
</feature>
<evidence type="ECO:0000313" key="21">
    <source>
        <dbReference type="EMBL" id="KAG7327752.1"/>
    </source>
</evidence>
<dbReference type="InterPro" id="IPR036116">
    <property type="entry name" value="FN3_sf"/>
</dbReference>